<dbReference type="GO" id="GO:0033503">
    <property type="term" value="C:HULC complex"/>
    <property type="evidence" value="ECO:0007669"/>
    <property type="project" value="TreeGrafter"/>
</dbReference>
<dbReference type="InterPro" id="IPR013087">
    <property type="entry name" value="Znf_C2H2_type"/>
</dbReference>
<dbReference type="PANTHER" id="PTHR23163">
    <property type="entry name" value="RING FINGER PROTEIN-RELATED"/>
    <property type="match status" value="1"/>
</dbReference>
<keyword evidence="8 15" id="KW-0833">Ubl conjugation pathway</keyword>
<evidence type="ECO:0000256" key="13">
    <source>
        <dbReference type="ARBA" id="ARBA00059679"/>
    </source>
</evidence>
<dbReference type="GO" id="GO:0006325">
    <property type="term" value="P:chromatin organization"/>
    <property type="evidence" value="ECO:0007669"/>
    <property type="project" value="UniProtKB-KW"/>
</dbReference>
<comment type="pathway">
    <text evidence="3 15">Protein modification; protein ubiquitination.</text>
</comment>
<evidence type="ECO:0000256" key="2">
    <source>
        <dbReference type="ARBA" id="ARBA00004123"/>
    </source>
</evidence>
<comment type="similarity">
    <text evidence="4 15">Belongs to the BRE1 family.</text>
</comment>
<evidence type="ECO:0000313" key="20">
    <source>
        <dbReference type="EMBL" id="KAF2679003.1"/>
    </source>
</evidence>
<dbReference type="Gene3D" id="3.30.40.10">
    <property type="entry name" value="Zinc/RING finger domain, C3HC4 (zinc finger)"/>
    <property type="match status" value="1"/>
</dbReference>
<dbReference type="GO" id="GO:0016567">
    <property type="term" value="P:protein ubiquitination"/>
    <property type="evidence" value="ECO:0007669"/>
    <property type="project" value="UniProtKB-UniRule"/>
</dbReference>
<comment type="function">
    <text evidence="13">E3 ubiquitin-protein ligase that mediates monoubiquitination of histone H2B to form H2BK123ub1. H2BK123ub1 gives a specific tag for epigenetic transcriptional activation and is also a prerequisite for H3K4me and H3K79me formation.</text>
</comment>
<evidence type="ECO:0000256" key="3">
    <source>
        <dbReference type="ARBA" id="ARBA00004906"/>
    </source>
</evidence>
<feature type="coiled-coil region" evidence="16">
    <location>
        <begin position="281"/>
        <end position="371"/>
    </location>
</feature>
<dbReference type="PROSITE" id="PS00518">
    <property type="entry name" value="ZF_RING_1"/>
    <property type="match status" value="1"/>
</dbReference>
<keyword evidence="5 15" id="KW-0808">Transferase</keyword>
<evidence type="ECO:0000256" key="16">
    <source>
        <dbReference type="SAM" id="Coils"/>
    </source>
</evidence>
<dbReference type="UniPathway" id="UPA00143"/>
<keyword evidence="7 14" id="KW-0863">Zinc-finger</keyword>
<dbReference type="SUPFAM" id="SSF57850">
    <property type="entry name" value="RING/U-box"/>
    <property type="match status" value="1"/>
</dbReference>
<accession>A0A6G1ILY0</accession>
<comment type="subcellular location">
    <subcellularLocation>
        <location evidence="2 15">Nucleus</location>
    </subcellularLocation>
</comment>
<dbReference type="GO" id="GO:0061630">
    <property type="term" value="F:ubiquitin protein ligase activity"/>
    <property type="evidence" value="ECO:0007669"/>
    <property type="project" value="UniProtKB-EC"/>
</dbReference>
<feature type="region of interest" description="Disordered" evidence="17">
    <location>
        <begin position="1"/>
        <end position="50"/>
    </location>
</feature>
<dbReference type="PROSITE" id="PS50089">
    <property type="entry name" value="ZF_RING_2"/>
    <property type="match status" value="1"/>
</dbReference>
<feature type="coiled-coil region" evidence="16">
    <location>
        <begin position="565"/>
        <end position="592"/>
    </location>
</feature>
<evidence type="ECO:0000256" key="14">
    <source>
        <dbReference type="PROSITE-ProRule" id="PRU00042"/>
    </source>
</evidence>
<feature type="coiled-coil region" evidence="16">
    <location>
        <begin position="628"/>
        <end position="655"/>
    </location>
</feature>
<evidence type="ECO:0000256" key="4">
    <source>
        <dbReference type="ARBA" id="ARBA00005555"/>
    </source>
</evidence>
<keyword evidence="21" id="KW-1185">Reference proteome</keyword>
<evidence type="ECO:0000256" key="1">
    <source>
        <dbReference type="ARBA" id="ARBA00000900"/>
    </source>
</evidence>
<comment type="catalytic activity">
    <reaction evidence="1 15">
        <text>S-ubiquitinyl-[E2 ubiquitin-conjugating enzyme]-L-cysteine + [acceptor protein]-L-lysine = [E2 ubiquitin-conjugating enzyme]-L-cysteine + N(6)-ubiquitinyl-[acceptor protein]-L-lysine.</text>
        <dbReference type="EC" id="2.3.2.27"/>
    </reaction>
</comment>
<dbReference type="EC" id="2.3.2.27" evidence="15"/>
<evidence type="ECO:0000256" key="7">
    <source>
        <dbReference type="ARBA" id="ARBA00022771"/>
    </source>
</evidence>
<dbReference type="Pfam" id="PF26095">
    <property type="entry name" value="CC_Bre1"/>
    <property type="match status" value="1"/>
</dbReference>
<protein>
    <recommendedName>
        <fullName evidence="15">E3 ubiquitin protein ligase</fullName>
        <ecNumber evidence="15">2.3.2.27</ecNumber>
    </recommendedName>
</protein>
<name>A0A6G1ILY0_9PLEO</name>
<dbReference type="EMBL" id="MU005607">
    <property type="protein sequence ID" value="KAF2679003.1"/>
    <property type="molecule type" value="Genomic_DNA"/>
</dbReference>
<evidence type="ECO:0000256" key="8">
    <source>
        <dbReference type="ARBA" id="ARBA00022786"/>
    </source>
</evidence>
<feature type="domain" description="C2H2-type" evidence="19">
    <location>
        <begin position="706"/>
        <end position="725"/>
    </location>
</feature>
<dbReference type="SMART" id="SM00184">
    <property type="entry name" value="RING"/>
    <property type="match status" value="1"/>
</dbReference>
<keyword evidence="12 15" id="KW-0539">Nucleus</keyword>
<evidence type="ECO:0000256" key="9">
    <source>
        <dbReference type="ARBA" id="ARBA00022833"/>
    </source>
</evidence>
<keyword evidence="9 15" id="KW-0862">Zinc</keyword>
<keyword evidence="10 15" id="KW-0156">Chromatin regulator</keyword>
<feature type="compositionally biased region" description="Basic and acidic residues" evidence="17">
    <location>
        <begin position="16"/>
        <end position="26"/>
    </location>
</feature>
<dbReference type="InterPro" id="IPR013083">
    <property type="entry name" value="Znf_RING/FYVE/PHD"/>
</dbReference>
<dbReference type="PANTHER" id="PTHR23163:SF0">
    <property type="entry name" value="E3 UBIQUITIN-PROTEIN LIGASE BRE1"/>
    <property type="match status" value="1"/>
</dbReference>
<dbReference type="InterPro" id="IPR001841">
    <property type="entry name" value="Znf_RING"/>
</dbReference>
<evidence type="ECO:0000256" key="10">
    <source>
        <dbReference type="ARBA" id="ARBA00022853"/>
    </source>
</evidence>
<dbReference type="AlphaFoldDB" id="A0A6G1ILY0"/>
<dbReference type="GO" id="GO:0008270">
    <property type="term" value="F:zinc ion binding"/>
    <property type="evidence" value="ECO:0007669"/>
    <property type="project" value="UniProtKB-KW"/>
</dbReference>
<dbReference type="InterPro" id="IPR058643">
    <property type="entry name" value="BRE1-like_CC"/>
</dbReference>
<dbReference type="InterPro" id="IPR013956">
    <property type="entry name" value="E3_ubiquit_lig_Bre1"/>
</dbReference>
<sequence>MSLQARTVAPPSLDTVKMEDRKRPGGPDDSAPPAKRQAVVVNGTRPHADADLPWKEDIEAFQKDAILRQMREYKREKATIESQLAEMEKRSQYHDEHLRTIDIWFDQLVDEIQTLSGEKLPSPQHDGPARPVPATLFFEDSQGLRKHLTDRKEKILSSLSGLFAKYPPASPEVSSLQQQISKLLAAEKEHICELQRVQTEKEQKSDRLLTATHRYMVAEKKIDRLKSAEVQKLESAAMASSTVGVKEETPSGSNGVELANGVSAHLAEEVEMARNQALAEAAKRKEHIELLEADNKKLTEEVSALNVKLAGLSDDDYAKTDLFKALKTQHESVIKRINDVEAINIQLREEVQKYRAERSAYRTQLEEETRATLGEGASNVVQAQTDLARIRHSRDDLLTKLNMLESAQKQVTLSSQQTKELVSAGESRIAALQSECERLRLQLEERGSGDGPADLDTLSPEELHGKVVTLKRENELLANELPGMEAAWKKAQAVAGKKIAEIATWEENVTRANADKAKADQKFFAAMKAKEALEQQLRMLRAQTTKSTEVVAQLKETDSLSRSLVEKLEKQTAEMRAQMDELSIQHRQLQLKLNESAIAAEAHISQIAELKKVVETKDTTCLAAKKSQRESEVERDKMAAQVEGLERQLDHWKEKSIGNQSAQNAMMESMLQCQICKSKFKDTVIKTCGHVFCDQCIQDRLTNRARKCPNCGKAFGNNDTMRIHM</sequence>
<feature type="domain" description="RING-type" evidence="18">
    <location>
        <begin position="673"/>
        <end position="711"/>
    </location>
</feature>
<keyword evidence="11 15" id="KW-0175">Coiled coil</keyword>
<dbReference type="Proteomes" id="UP000799291">
    <property type="component" value="Unassembled WGS sequence"/>
</dbReference>
<evidence type="ECO:0000256" key="15">
    <source>
        <dbReference type="RuleBase" id="RU365038"/>
    </source>
</evidence>
<evidence type="ECO:0000256" key="17">
    <source>
        <dbReference type="SAM" id="MobiDB-lite"/>
    </source>
</evidence>
<evidence type="ECO:0000259" key="18">
    <source>
        <dbReference type="PROSITE" id="PS50089"/>
    </source>
</evidence>
<gene>
    <name evidence="20" type="ORF">K458DRAFT_315513</name>
</gene>
<evidence type="ECO:0000256" key="5">
    <source>
        <dbReference type="ARBA" id="ARBA00022679"/>
    </source>
</evidence>
<evidence type="ECO:0000256" key="6">
    <source>
        <dbReference type="ARBA" id="ARBA00022723"/>
    </source>
</evidence>
<dbReference type="OrthoDB" id="654191at2759"/>
<evidence type="ECO:0000256" key="12">
    <source>
        <dbReference type="ARBA" id="ARBA00023242"/>
    </source>
</evidence>
<evidence type="ECO:0000256" key="11">
    <source>
        <dbReference type="ARBA" id="ARBA00023054"/>
    </source>
</evidence>
<evidence type="ECO:0000259" key="19">
    <source>
        <dbReference type="PROSITE" id="PS50157"/>
    </source>
</evidence>
<evidence type="ECO:0000313" key="21">
    <source>
        <dbReference type="Proteomes" id="UP000799291"/>
    </source>
</evidence>
<dbReference type="GO" id="GO:0005634">
    <property type="term" value="C:nucleus"/>
    <property type="evidence" value="ECO:0007669"/>
    <property type="project" value="UniProtKB-SubCell"/>
</dbReference>
<organism evidence="20 21">
    <name type="scientific">Lentithecium fluviatile CBS 122367</name>
    <dbReference type="NCBI Taxonomy" id="1168545"/>
    <lineage>
        <taxon>Eukaryota</taxon>
        <taxon>Fungi</taxon>
        <taxon>Dikarya</taxon>
        <taxon>Ascomycota</taxon>
        <taxon>Pezizomycotina</taxon>
        <taxon>Dothideomycetes</taxon>
        <taxon>Pleosporomycetidae</taxon>
        <taxon>Pleosporales</taxon>
        <taxon>Massarineae</taxon>
        <taxon>Lentitheciaceae</taxon>
        <taxon>Lentithecium</taxon>
    </lineage>
</organism>
<dbReference type="CDD" id="cd16499">
    <property type="entry name" value="RING-HC_Bre1-like"/>
    <property type="match status" value="1"/>
</dbReference>
<dbReference type="PROSITE" id="PS50157">
    <property type="entry name" value="ZINC_FINGER_C2H2_2"/>
    <property type="match status" value="1"/>
</dbReference>
<dbReference type="Pfam" id="PF13923">
    <property type="entry name" value="zf-C3HC4_2"/>
    <property type="match status" value="1"/>
</dbReference>
<dbReference type="Pfam" id="PF08647">
    <property type="entry name" value="BRE1"/>
    <property type="match status" value="1"/>
</dbReference>
<dbReference type="InterPro" id="IPR017907">
    <property type="entry name" value="Znf_RING_CS"/>
</dbReference>
<proteinExistence type="inferred from homology"/>
<feature type="coiled-coil region" evidence="16">
    <location>
        <begin position="63"/>
        <end position="90"/>
    </location>
</feature>
<keyword evidence="6 15" id="KW-0479">Metal-binding</keyword>
<reference evidence="20" key="1">
    <citation type="journal article" date="2020" name="Stud. Mycol.">
        <title>101 Dothideomycetes genomes: a test case for predicting lifestyles and emergence of pathogens.</title>
        <authorList>
            <person name="Haridas S."/>
            <person name="Albert R."/>
            <person name="Binder M."/>
            <person name="Bloem J."/>
            <person name="Labutti K."/>
            <person name="Salamov A."/>
            <person name="Andreopoulos B."/>
            <person name="Baker S."/>
            <person name="Barry K."/>
            <person name="Bills G."/>
            <person name="Bluhm B."/>
            <person name="Cannon C."/>
            <person name="Castanera R."/>
            <person name="Culley D."/>
            <person name="Daum C."/>
            <person name="Ezra D."/>
            <person name="Gonzalez J."/>
            <person name="Henrissat B."/>
            <person name="Kuo A."/>
            <person name="Liang C."/>
            <person name="Lipzen A."/>
            <person name="Lutzoni F."/>
            <person name="Magnuson J."/>
            <person name="Mondo S."/>
            <person name="Nolan M."/>
            <person name="Ohm R."/>
            <person name="Pangilinan J."/>
            <person name="Park H.-J."/>
            <person name="Ramirez L."/>
            <person name="Alfaro M."/>
            <person name="Sun H."/>
            <person name="Tritt A."/>
            <person name="Yoshinaga Y."/>
            <person name="Zwiers L.-H."/>
            <person name="Turgeon B."/>
            <person name="Goodwin S."/>
            <person name="Spatafora J."/>
            <person name="Crous P."/>
            <person name="Grigoriev I."/>
        </authorList>
    </citation>
    <scope>NUCLEOTIDE SEQUENCE</scope>
    <source>
        <strain evidence="20">CBS 122367</strain>
    </source>
</reference>